<proteinExistence type="predicted"/>
<evidence type="ECO:0000313" key="2">
    <source>
        <dbReference type="EMBL" id="CAA9360319.1"/>
    </source>
</evidence>
<evidence type="ECO:0000256" key="1">
    <source>
        <dbReference type="SAM" id="MobiDB-lite"/>
    </source>
</evidence>
<dbReference type="EMBL" id="CADCUC010000622">
    <property type="protein sequence ID" value="CAA9360319.1"/>
    <property type="molecule type" value="Genomic_DNA"/>
</dbReference>
<organism evidence="2">
    <name type="scientific">uncultured Microvirga sp</name>
    <dbReference type="NCBI Taxonomy" id="412392"/>
    <lineage>
        <taxon>Bacteria</taxon>
        <taxon>Pseudomonadati</taxon>
        <taxon>Pseudomonadota</taxon>
        <taxon>Alphaproteobacteria</taxon>
        <taxon>Hyphomicrobiales</taxon>
        <taxon>Methylobacteriaceae</taxon>
        <taxon>Microvirga</taxon>
        <taxon>environmental samples</taxon>
    </lineage>
</organism>
<sequence>RHGRAHPQRGAPCPARGRGRLRGCGRGLGHGGQDQRVGRLVPRGVGPVRPARIRCRGRGRRAGDLGAARHRAAGCGPAGALLAGLADPDPDLRPPRLVGPHHGHRRHEPVQRLQGWGGRGDRRLPGHPPRDRAHHDARARRLGHQRGGDRGGDPGRALRHLHGRGRRLHDRPPHRRQGAPPRPRLVRGDAGDGLARRQGAAGALGRARHDVPGADLCALELRRPGEPAARHPDLRRGGYCGAADRHRHRLFQGRGPDHLAPRHRSSRCRGRDLHAVGRGQHQCRHDYPGGVGRRHHDRHDLHGAGSRVRARPNHFGGPSPDGRLQRPPGGHRRRQNFRHRSRDAQPCGRRGQGFWRPGRAKHQHPGDHHLRDQVLGPDRRGLHRTRRAHLALPLRPRRGL</sequence>
<feature type="compositionally biased region" description="Low complexity" evidence="1">
    <location>
        <begin position="192"/>
        <end position="205"/>
    </location>
</feature>
<keyword evidence="2" id="KW-0808">Transferase</keyword>
<feature type="compositionally biased region" description="Basic residues" evidence="1">
    <location>
        <begin position="157"/>
        <end position="177"/>
    </location>
</feature>
<dbReference type="GO" id="GO:0004072">
    <property type="term" value="F:aspartate kinase activity"/>
    <property type="evidence" value="ECO:0007669"/>
    <property type="project" value="UniProtKB-EC"/>
</dbReference>
<protein>
    <submittedName>
        <fullName evidence="2">Aspartokinase</fullName>
        <ecNumber evidence="2">2.7.2.4</ecNumber>
    </submittedName>
</protein>
<reference evidence="2" key="1">
    <citation type="submission" date="2020-02" db="EMBL/GenBank/DDBJ databases">
        <authorList>
            <person name="Meier V. D."/>
        </authorList>
    </citation>
    <scope>NUCLEOTIDE SEQUENCE</scope>
    <source>
        <strain evidence="2">AVDCRST_MAG90</strain>
    </source>
</reference>
<dbReference type="AlphaFoldDB" id="A0A6J4MIJ1"/>
<gene>
    <name evidence="2" type="ORF">AVDCRST_MAG90-2978</name>
</gene>
<accession>A0A6J4MIJ1</accession>
<dbReference type="EC" id="2.7.2.4" evidence="2"/>
<feature type="region of interest" description="Disordered" evidence="1">
    <location>
        <begin position="86"/>
        <end position="207"/>
    </location>
</feature>
<feature type="region of interest" description="Disordered" evidence="1">
    <location>
        <begin position="289"/>
        <end position="385"/>
    </location>
</feature>
<feature type="compositionally biased region" description="Basic and acidic residues" evidence="1">
    <location>
        <begin position="119"/>
        <end position="136"/>
    </location>
</feature>
<feature type="non-terminal residue" evidence="2">
    <location>
        <position position="400"/>
    </location>
</feature>
<keyword evidence="2" id="KW-0418">Kinase</keyword>
<feature type="compositionally biased region" description="Basic and acidic residues" evidence="1">
    <location>
        <begin position="364"/>
        <end position="380"/>
    </location>
</feature>
<feature type="compositionally biased region" description="Basic residues" evidence="1">
    <location>
        <begin position="329"/>
        <end position="341"/>
    </location>
</feature>
<feature type="non-terminal residue" evidence="2">
    <location>
        <position position="1"/>
    </location>
</feature>
<feature type="region of interest" description="Disordered" evidence="1">
    <location>
        <begin position="1"/>
        <end position="45"/>
    </location>
</feature>
<name>A0A6J4MIJ1_9HYPH</name>